<dbReference type="Gene3D" id="3.50.50.60">
    <property type="entry name" value="FAD/NAD(P)-binding domain"/>
    <property type="match status" value="1"/>
</dbReference>
<dbReference type="Pfam" id="PF05199">
    <property type="entry name" value="GMC_oxred_C"/>
    <property type="match status" value="1"/>
</dbReference>
<comment type="caution">
    <text evidence="7">The sequence shown here is derived from an EMBL/GenBank/DDBJ whole genome shotgun (WGS) entry which is preliminary data.</text>
</comment>
<evidence type="ECO:0000256" key="4">
    <source>
        <dbReference type="ARBA" id="ARBA00022827"/>
    </source>
</evidence>
<dbReference type="EMBL" id="JACIEV010000014">
    <property type="protein sequence ID" value="MBB4155541.1"/>
    <property type="molecule type" value="Genomic_DNA"/>
</dbReference>
<evidence type="ECO:0000313" key="7">
    <source>
        <dbReference type="EMBL" id="MBB4155541.1"/>
    </source>
</evidence>
<dbReference type="PIRSF" id="PIRSF000137">
    <property type="entry name" value="Alcohol_oxidase"/>
    <property type="match status" value="1"/>
</dbReference>
<name>A0A840FF98_9SPHN</name>
<dbReference type="InterPro" id="IPR000172">
    <property type="entry name" value="GMC_OxRdtase_N"/>
</dbReference>
<keyword evidence="8" id="KW-1185">Reference proteome</keyword>
<evidence type="ECO:0000256" key="3">
    <source>
        <dbReference type="ARBA" id="ARBA00022630"/>
    </source>
</evidence>
<dbReference type="GO" id="GO:0016614">
    <property type="term" value="F:oxidoreductase activity, acting on CH-OH group of donors"/>
    <property type="evidence" value="ECO:0007669"/>
    <property type="project" value="InterPro"/>
</dbReference>
<evidence type="ECO:0000313" key="8">
    <source>
        <dbReference type="Proteomes" id="UP000529795"/>
    </source>
</evidence>
<dbReference type="PROSITE" id="PS00624">
    <property type="entry name" value="GMC_OXRED_2"/>
    <property type="match status" value="1"/>
</dbReference>
<dbReference type="Pfam" id="PF00732">
    <property type="entry name" value="GMC_oxred_N"/>
    <property type="match status" value="1"/>
</dbReference>
<dbReference type="SUPFAM" id="SSF54373">
    <property type="entry name" value="FAD-linked reductases, C-terminal domain"/>
    <property type="match status" value="1"/>
</dbReference>
<feature type="domain" description="Glucose-methanol-choline oxidoreductase N-terminal" evidence="6">
    <location>
        <begin position="240"/>
        <end position="254"/>
    </location>
</feature>
<dbReference type="InterPro" id="IPR012132">
    <property type="entry name" value="GMC_OxRdtase"/>
</dbReference>
<comment type="similarity">
    <text evidence="2">Belongs to the GMC oxidoreductase family.</text>
</comment>
<dbReference type="GO" id="GO:0050660">
    <property type="term" value="F:flavin adenine dinucleotide binding"/>
    <property type="evidence" value="ECO:0007669"/>
    <property type="project" value="InterPro"/>
</dbReference>
<dbReference type="InterPro" id="IPR007867">
    <property type="entry name" value="GMC_OxRtase_C"/>
</dbReference>
<feature type="binding site" evidence="5">
    <location>
        <position position="206"/>
    </location>
    <ligand>
        <name>FAD</name>
        <dbReference type="ChEBI" id="CHEBI:57692"/>
    </ligand>
</feature>
<evidence type="ECO:0000256" key="1">
    <source>
        <dbReference type="ARBA" id="ARBA00001974"/>
    </source>
</evidence>
<dbReference type="InterPro" id="IPR036188">
    <property type="entry name" value="FAD/NAD-bd_sf"/>
</dbReference>
<dbReference type="Proteomes" id="UP000529795">
    <property type="component" value="Unassembled WGS sequence"/>
</dbReference>
<dbReference type="RefSeq" id="WP_183987143.1">
    <property type="nucleotide sequence ID" value="NZ_JACIEV010000014.1"/>
</dbReference>
<dbReference type="PANTHER" id="PTHR11552:SF147">
    <property type="entry name" value="CHOLINE DEHYDROGENASE, MITOCHONDRIAL"/>
    <property type="match status" value="1"/>
</dbReference>
<evidence type="ECO:0000259" key="6">
    <source>
        <dbReference type="PROSITE" id="PS00624"/>
    </source>
</evidence>
<sequence length="530" mass="57298">MERFDIIIVGGGAAGCVLANRLSDMEECRVLLIEAGPSDRHPMIHMPKGVGRILSDPRYVWPFRVGHAEGANVPPAFWVRGKTLGGSSSTNGMMYVRGQPADYSDFAVATSEDWNWSAIEAAYDGVERYLKVSQPVRHQSALDRVIAAAEKLGLARADDPNRPDDQAKVGYCPQTVWRGRRQSAAVAFLDPVRRRANLTVRTGITVDRVVFERGRAIGVEVIGSAGREVVAANRIILAGGTFGSPAVLQRSGIGDSGLLKRLGIHAVVDRPAVGRNLFEHCAITVQWRLNAPVSRNADYGGWRLGLHAARWFVARGGPLGTATFDVGGWFSTDGSSRPNAQFLAAPHSIDRSKKTMATEPFPGMQMVIYPLRPRARGSIAITSRNPEDLPTGALDYFADADDRRELVETLRWIRRLAATAPLADIIAEETRPGPQVAGDDEIIEAYRSLGTPGYHAAGTCRMGADADAVVDCSTRVNGVDGLHVVDLSIAPVMPAGNTFGPVCALAWRAADLIIAQHHHDQRRTATRQAA</sequence>
<comment type="cofactor">
    <cofactor evidence="1 5">
        <name>FAD</name>
        <dbReference type="ChEBI" id="CHEBI:57692"/>
    </cofactor>
</comment>
<reference evidence="7 8" key="1">
    <citation type="submission" date="2020-08" db="EMBL/GenBank/DDBJ databases">
        <title>Genomic Encyclopedia of Type Strains, Phase IV (KMG-IV): sequencing the most valuable type-strain genomes for metagenomic binning, comparative biology and taxonomic classification.</title>
        <authorList>
            <person name="Goeker M."/>
        </authorList>
    </citation>
    <scope>NUCLEOTIDE SEQUENCE [LARGE SCALE GENOMIC DNA]</scope>
    <source>
        <strain evidence="7 8">YC6723</strain>
    </source>
</reference>
<keyword evidence="4 5" id="KW-0274">FAD</keyword>
<gene>
    <name evidence="7" type="ORF">GGQ80_003466</name>
</gene>
<dbReference type="SUPFAM" id="SSF51905">
    <property type="entry name" value="FAD/NAD(P)-binding domain"/>
    <property type="match status" value="1"/>
</dbReference>
<keyword evidence="3" id="KW-0285">Flavoprotein</keyword>
<dbReference type="Gene3D" id="3.30.560.10">
    <property type="entry name" value="Glucose Oxidase, domain 3"/>
    <property type="match status" value="1"/>
</dbReference>
<accession>A0A840FF98</accession>
<proteinExistence type="inferred from homology"/>
<protein>
    <submittedName>
        <fullName evidence="7">Choline dehydrogenase-like flavoprotein</fullName>
    </submittedName>
</protein>
<organism evidence="7 8">
    <name type="scientific">Sphingomonas jinjuensis</name>
    <dbReference type="NCBI Taxonomy" id="535907"/>
    <lineage>
        <taxon>Bacteria</taxon>
        <taxon>Pseudomonadati</taxon>
        <taxon>Pseudomonadota</taxon>
        <taxon>Alphaproteobacteria</taxon>
        <taxon>Sphingomonadales</taxon>
        <taxon>Sphingomonadaceae</taxon>
        <taxon>Sphingomonas</taxon>
    </lineage>
</organism>
<dbReference type="PANTHER" id="PTHR11552">
    <property type="entry name" value="GLUCOSE-METHANOL-CHOLINE GMC OXIDOREDUCTASE"/>
    <property type="match status" value="1"/>
</dbReference>
<dbReference type="PROSITE" id="PS51257">
    <property type="entry name" value="PROKAR_LIPOPROTEIN"/>
    <property type="match status" value="1"/>
</dbReference>
<evidence type="ECO:0000256" key="5">
    <source>
        <dbReference type="PIRSR" id="PIRSR000137-2"/>
    </source>
</evidence>
<evidence type="ECO:0000256" key="2">
    <source>
        <dbReference type="ARBA" id="ARBA00010790"/>
    </source>
</evidence>
<dbReference type="AlphaFoldDB" id="A0A840FF98"/>